<protein>
    <recommendedName>
        <fullName evidence="7">Xylanolytic transcriptional activator regulatory domain-containing protein</fullName>
    </recommendedName>
</protein>
<feature type="domain" description="Xylanolytic transcriptional activator regulatory" evidence="7">
    <location>
        <begin position="86"/>
        <end position="252"/>
    </location>
</feature>
<keyword evidence="3" id="KW-0238">DNA-binding</keyword>
<keyword evidence="9" id="KW-1185">Reference proteome</keyword>
<accession>A0A3E2HNV8</accession>
<feature type="region of interest" description="Disordered" evidence="6">
    <location>
        <begin position="19"/>
        <end position="40"/>
    </location>
</feature>
<comment type="subcellular location">
    <subcellularLocation>
        <location evidence="1">Nucleus</location>
    </subcellularLocation>
</comment>
<keyword evidence="2" id="KW-0805">Transcription regulation</keyword>
<dbReference type="STRING" id="5539.A0A3E2HNV8"/>
<evidence type="ECO:0000313" key="9">
    <source>
        <dbReference type="Proteomes" id="UP000258309"/>
    </source>
</evidence>
<gene>
    <name evidence="8" type="ORF">B7463_g1298</name>
</gene>
<name>A0A3E2HNV8_SCYLI</name>
<evidence type="ECO:0000256" key="5">
    <source>
        <dbReference type="ARBA" id="ARBA00023242"/>
    </source>
</evidence>
<dbReference type="OrthoDB" id="3163292at2759"/>
<evidence type="ECO:0000256" key="6">
    <source>
        <dbReference type="SAM" id="MobiDB-lite"/>
    </source>
</evidence>
<comment type="caution">
    <text evidence="8">The sequence shown here is derived from an EMBL/GenBank/DDBJ whole genome shotgun (WGS) entry which is preliminary data.</text>
</comment>
<dbReference type="Pfam" id="PF04082">
    <property type="entry name" value="Fungal_trans"/>
    <property type="match status" value="1"/>
</dbReference>
<organism evidence="8 9">
    <name type="scientific">Scytalidium lignicola</name>
    <name type="common">Hyphomycete</name>
    <dbReference type="NCBI Taxonomy" id="5539"/>
    <lineage>
        <taxon>Eukaryota</taxon>
        <taxon>Fungi</taxon>
        <taxon>Dikarya</taxon>
        <taxon>Ascomycota</taxon>
        <taxon>Pezizomycotina</taxon>
        <taxon>Leotiomycetes</taxon>
        <taxon>Leotiomycetes incertae sedis</taxon>
        <taxon>Scytalidium</taxon>
    </lineage>
</organism>
<evidence type="ECO:0000313" key="8">
    <source>
        <dbReference type="EMBL" id="RFU35060.1"/>
    </source>
</evidence>
<dbReference type="EMBL" id="NCSJ02000013">
    <property type="protein sequence ID" value="RFU35060.1"/>
    <property type="molecule type" value="Genomic_DNA"/>
</dbReference>
<dbReference type="OMA" id="RMFETEL"/>
<evidence type="ECO:0000259" key="7">
    <source>
        <dbReference type="Pfam" id="PF04082"/>
    </source>
</evidence>
<keyword evidence="4" id="KW-0804">Transcription</keyword>
<evidence type="ECO:0000256" key="3">
    <source>
        <dbReference type="ARBA" id="ARBA00023125"/>
    </source>
</evidence>
<dbReference type="CDD" id="cd12148">
    <property type="entry name" value="fungal_TF_MHR"/>
    <property type="match status" value="1"/>
</dbReference>
<evidence type="ECO:0000256" key="2">
    <source>
        <dbReference type="ARBA" id="ARBA00023015"/>
    </source>
</evidence>
<dbReference type="InterPro" id="IPR051089">
    <property type="entry name" value="prtT"/>
</dbReference>
<evidence type="ECO:0000256" key="4">
    <source>
        <dbReference type="ARBA" id="ARBA00023163"/>
    </source>
</evidence>
<dbReference type="PANTHER" id="PTHR31845:SF21">
    <property type="entry name" value="REGULATORY PROTEIN LEU3"/>
    <property type="match status" value="1"/>
</dbReference>
<dbReference type="GO" id="GO:0005634">
    <property type="term" value="C:nucleus"/>
    <property type="evidence" value="ECO:0007669"/>
    <property type="project" value="UniProtKB-SubCell"/>
</dbReference>
<dbReference type="InterPro" id="IPR007219">
    <property type="entry name" value="XnlR_reg_dom"/>
</dbReference>
<dbReference type="PANTHER" id="PTHR31845">
    <property type="entry name" value="FINGER DOMAIN PROTEIN, PUTATIVE-RELATED"/>
    <property type="match status" value="1"/>
</dbReference>
<feature type="compositionally biased region" description="Polar residues" evidence="6">
    <location>
        <begin position="20"/>
        <end position="40"/>
    </location>
</feature>
<dbReference type="AlphaFoldDB" id="A0A3E2HNV8"/>
<dbReference type="Proteomes" id="UP000258309">
    <property type="component" value="Unassembled WGS sequence"/>
</dbReference>
<dbReference type="GO" id="GO:0000976">
    <property type="term" value="F:transcription cis-regulatory region binding"/>
    <property type="evidence" value="ECO:0007669"/>
    <property type="project" value="TreeGrafter"/>
</dbReference>
<dbReference type="GO" id="GO:0000981">
    <property type="term" value="F:DNA-binding transcription factor activity, RNA polymerase II-specific"/>
    <property type="evidence" value="ECO:0007669"/>
    <property type="project" value="TreeGrafter"/>
</dbReference>
<dbReference type="GO" id="GO:0008270">
    <property type="term" value="F:zinc ion binding"/>
    <property type="evidence" value="ECO:0007669"/>
    <property type="project" value="InterPro"/>
</dbReference>
<feature type="non-terminal residue" evidence="8">
    <location>
        <position position="1"/>
    </location>
</feature>
<sequence>MVTRRLKAVERELRDIKQSLKASNSQHQPGSKNNDDNPTAVVSSINSTIHQLNPQPDAEISGTDFLSSITSIDGVNLEPRLIKDLLNEFFNNYHSFWPILPCLSSFIKYSGPCPLLLWTVLVTALRGKFEHRELYLTIAEAVRNMAYDTIRPEYASFHSMQALLLLCHWPLPFQRNNDPSHSFIALATNIGLRMGLHRPRYAVEFVNESSTDGEMEVLRRKTWVVCFITNLSVSIQLGLPATVRLDQCLLEILAEKPPWLPDRLYCQLHMARQTFNICSTLGYCESSSTGLLPEPNPVIRMFETELRVLESRFSQSWSPTEYMVFFGCRMVLYTFALTAETLQNDSIQVEPPSHWLIQAYMISAAAIRTASSIRNQLIFTPTRLQKMIVNAVCFLLLLKCSRHYDLVDKSELSNGISQGWETVQGLSITTGDIMSRACLLIERLSQYSDTLEPQDKAKGLLLVKSRMGANISLSSILRAKEFSKKTQDETVLNDEEESTDVLNADDMSLFADLDWDVLFSDMAV</sequence>
<keyword evidence="5" id="KW-0539">Nucleus</keyword>
<proteinExistence type="predicted"/>
<feature type="non-terminal residue" evidence="8">
    <location>
        <position position="524"/>
    </location>
</feature>
<evidence type="ECO:0000256" key="1">
    <source>
        <dbReference type="ARBA" id="ARBA00004123"/>
    </source>
</evidence>
<dbReference type="GO" id="GO:0006351">
    <property type="term" value="P:DNA-templated transcription"/>
    <property type="evidence" value="ECO:0007669"/>
    <property type="project" value="InterPro"/>
</dbReference>
<reference evidence="8 9" key="1">
    <citation type="submission" date="2018-05" db="EMBL/GenBank/DDBJ databases">
        <title>Draft genome sequence of Scytalidium lignicola DSM 105466, a ubiquitous saprotrophic fungus.</title>
        <authorList>
            <person name="Buettner E."/>
            <person name="Gebauer A.M."/>
            <person name="Hofrichter M."/>
            <person name="Liers C."/>
            <person name="Kellner H."/>
        </authorList>
    </citation>
    <scope>NUCLEOTIDE SEQUENCE [LARGE SCALE GENOMIC DNA]</scope>
    <source>
        <strain evidence="8 9">DSM 105466</strain>
    </source>
</reference>